<keyword evidence="1" id="KW-1133">Transmembrane helix</keyword>
<keyword evidence="1" id="KW-0472">Membrane</keyword>
<evidence type="ECO:0000313" key="2">
    <source>
        <dbReference type="Proteomes" id="UP000887566"/>
    </source>
</evidence>
<keyword evidence="2" id="KW-1185">Reference proteome</keyword>
<feature type="transmembrane region" description="Helical" evidence="1">
    <location>
        <begin position="75"/>
        <end position="93"/>
    </location>
</feature>
<sequence>MPDDKERTREVPAVVVEGEADRGFVRRLGCYFSSMPDDKERTREVPAVVVEGEADRGFVRRLWRRGMDTPCGKETLAYSVGGWLVPWLVVYGGTGNFNLAFKVGMVGYTTVFFGYLLHCSMKTERSRQRQKIVKEILDERKFGDVPTSRPTGS</sequence>
<protein>
    <submittedName>
        <fullName evidence="3">Cytochrome c oxidase assembly protein COX20, mitochondrial</fullName>
    </submittedName>
</protein>
<reference evidence="3" key="1">
    <citation type="submission" date="2022-11" db="UniProtKB">
        <authorList>
            <consortium name="WormBaseParasite"/>
        </authorList>
    </citation>
    <scope>IDENTIFICATION</scope>
</reference>
<dbReference type="AlphaFoldDB" id="A0A914VD10"/>
<keyword evidence="1" id="KW-0812">Transmembrane</keyword>
<organism evidence="2 3">
    <name type="scientific">Plectus sambesii</name>
    <dbReference type="NCBI Taxonomy" id="2011161"/>
    <lineage>
        <taxon>Eukaryota</taxon>
        <taxon>Metazoa</taxon>
        <taxon>Ecdysozoa</taxon>
        <taxon>Nematoda</taxon>
        <taxon>Chromadorea</taxon>
        <taxon>Plectida</taxon>
        <taxon>Plectina</taxon>
        <taxon>Plectoidea</taxon>
        <taxon>Plectidae</taxon>
        <taxon>Plectus</taxon>
    </lineage>
</organism>
<name>A0A914VD10_9BILA</name>
<proteinExistence type="predicted"/>
<evidence type="ECO:0000256" key="1">
    <source>
        <dbReference type="SAM" id="Phobius"/>
    </source>
</evidence>
<dbReference type="Proteomes" id="UP000887566">
    <property type="component" value="Unplaced"/>
</dbReference>
<dbReference type="WBParaSite" id="PSAMB.scaffold183size68339.g3082.t2">
    <property type="protein sequence ID" value="PSAMB.scaffold183size68339.g3082.t2"/>
    <property type="gene ID" value="PSAMB.scaffold183size68339.g3082"/>
</dbReference>
<feature type="transmembrane region" description="Helical" evidence="1">
    <location>
        <begin position="99"/>
        <end position="117"/>
    </location>
</feature>
<accession>A0A914VD10</accession>
<evidence type="ECO:0000313" key="3">
    <source>
        <dbReference type="WBParaSite" id="PSAMB.scaffold183size68339.g3082.t2"/>
    </source>
</evidence>